<evidence type="ECO:0000313" key="2">
    <source>
        <dbReference type="Proteomes" id="UP001221757"/>
    </source>
</evidence>
<dbReference type="EMBL" id="JARKIE010000418">
    <property type="protein sequence ID" value="KAJ7642519.1"/>
    <property type="molecule type" value="Genomic_DNA"/>
</dbReference>
<keyword evidence="2" id="KW-1185">Reference proteome</keyword>
<comment type="caution">
    <text evidence="1">The sequence shown here is derived from an EMBL/GenBank/DDBJ whole genome shotgun (WGS) entry which is preliminary data.</text>
</comment>
<organism evidence="1 2">
    <name type="scientific">Mycena rosella</name>
    <name type="common">Pink bonnet</name>
    <name type="synonym">Agaricus rosellus</name>
    <dbReference type="NCBI Taxonomy" id="1033263"/>
    <lineage>
        <taxon>Eukaryota</taxon>
        <taxon>Fungi</taxon>
        <taxon>Dikarya</taxon>
        <taxon>Basidiomycota</taxon>
        <taxon>Agaricomycotina</taxon>
        <taxon>Agaricomycetes</taxon>
        <taxon>Agaricomycetidae</taxon>
        <taxon>Agaricales</taxon>
        <taxon>Marasmiineae</taxon>
        <taxon>Mycenaceae</taxon>
        <taxon>Mycena</taxon>
    </lineage>
</organism>
<proteinExistence type="predicted"/>
<feature type="non-terminal residue" evidence="1">
    <location>
        <position position="169"/>
    </location>
</feature>
<accession>A0AAD7C9A9</accession>
<gene>
    <name evidence="1" type="ORF">B0H17DRAFT_836452</name>
</gene>
<feature type="non-terminal residue" evidence="1">
    <location>
        <position position="1"/>
    </location>
</feature>
<dbReference type="Proteomes" id="UP001221757">
    <property type="component" value="Unassembled WGS sequence"/>
</dbReference>
<sequence>IRVKWSDPRIERVIDWLETNVVDRQKLFSDSSKEAAEEGRKKRVAKGSKSVYYTAMAKAVFSVDHNDKLRDAVQTKLDELGKSIENVLTRLKSTYKEFNAELGQTGAGLEDSDITLNSDIYNKIDELKEKFNLPYWDRLHGFWRTLPNFNPTVVDSEPGLDVAAEALKL</sequence>
<name>A0AAD7C9A9_MYCRO</name>
<protein>
    <submittedName>
        <fullName evidence="1">Uncharacterized protein</fullName>
    </submittedName>
</protein>
<evidence type="ECO:0000313" key="1">
    <source>
        <dbReference type="EMBL" id="KAJ7642519.1"/>
    </source>
</evidence>
<dbReference type="AlphaFoldDB" id="A0AAD7C9A9"/>
<reference evidence="1" key="1">
    <citation type="submission" date="2023-03" db="EMBL/GenBank/DDBJ databases">
        <title>Massive genome expansion in bonnet fungi (Mycena s.s.) driven by repeated elements and novel gene families across ecological guilds.</title>
        <authorList>
            <consortium name="Lawrence Berkeley National Laboratory"/>
            <person name="Harder C.B."/>
            <person name="Miyauchi S."/>
            <person name="Viragh M."/>
            <person name="Kuo A."/>
            <person name="Thoen E."/>
            <person name="Andreopoulos B."/>
            <person name="Lu D."/>
            <person name="Skrede I."/>
            <person name="Drula E."/>
            <person name="Henrissat B."/>
            <person name="Morin E."/>
            <person name="Kohler A."/>
            <person name="Barry K."/>
            <person name="LaButti K."/>
            <person name="Morin E."/>
            <person name="Salamov A."/>
            <person name="Lipzen A."/>
            <person name="Mereny Z."/>
            <person name="Hegedus B."/>
            <person name="Baldrian P."/>
            <person name="Stursova M."/>
            <person name="Weitz H."/>
            <person name="Taylor A."/>
            <person name="Grigoriev I.V."/>
            <person name="Nagy L.G."/>
            <person name="Martin F."/>
            <person name="Kauserud H."/>
        </authorList>
    </citation>
    <scope>NUCLEOTIDE SEQUENCE</scope>
    <source>
        <strain evidence="1">CBHHK067</strain>
    </source>
</reference>